<dbReference type="EMBL" id="CP107246">
    <property type="protein sequence ID" value="WIM06368.1"/>
    <property type="molecule type" value="Genomic_DNA"/>
</dbReference>
<dbReference type="PANTHER" id="PTHR42923:SF47">
    <property type="entry name" value="BLR3003 PROTEIN"/>
    <property type="match status" value="1"/>
</dbReference>
<dbReference type="InterPro" id="IPR002937">
    <property type="entry name" value="Amino_oxidase"/>
</dbReference>
<dbReference type="AlphaFoldDB" id="A0AA49FMS4"/>
<gene>
    <name evidence="2" type="primary">hpnE</name>
    <name evidence="2" type="ORF">OHM77_03525</name>
</gene>
<dbReference type="GO" id="GO:0016491">
    <property type="term" value="F:oxidoreductase activity"/>
    <property type="evidence" value="ECO:0007669"/>
    <property type="project" value="UniProtKB-KW"/>
</dbReference>
<dbReference type="Pfam" id="PF01593">
    <property type="entry name" value="Amino_oxidase"/>
    <property type="match status" value="1"/>
</dbReference>
<dbReference type="PANTHER" id="PTHR42923">
    <property type="entry name" value="PROTOPORPHYRINOGEN OXIDASE"/>
    <property type="match status" value="1"/>
</dbReference>
<organism evidence="2">
    <name type="scientific">Candidatus Nitricoxidivorans perseverans</name>
    <dbReference type="NCBI Taxonomy" id="2975601"/>
    <lineage>
        <taxon>Bacteria</taxon>
        <taxon>Pseudomonadati</taxon>
        <taxon>Pseudomonadota</taxon>
        <taxon>Betaproteobacteria</taxon>
        <taxon>Nitrosomonadales</taxon>
        <taxon>Sterolibacteriaceae</taxon>
        <taxon>Candidatus Nitricoxidivorans</taxon>
    </lineage>
</organism>
<dbReference type="InterPro" id="IPR036188">
    <property type="entry name" value="FAD/NAD-bd_sf"/>
</dbReference>
<dbReference type="SUPFAM" id="SSF51905">
    <property type="entry name" value="FAD/NAD(P)-binding domain"/>
    <property type="match status" value="1"/>
</dbReference>
<evidence type="ECO:0000259" key="1">
    <source>
        <dbReference type="Pfam" id="PF01593"/>
    </source>
</evidence>
<dbReference type="EC" id="1.17.8.1" evidence="2"/>
<accession>A0AA49FMS4</accession>
<reference evidence="2" key="1">
    <citation type="journal article" date="2023" name="Nat. Microbiol.">
        <title>Enrichment and characterization of a nitric oxide-reducing microbial community in a continuous bioreactor.</title>
        <authorList>
            <person name="Garrido-Amador P."/>
            <person name="Stortenbeker N."/>
            <person name="Wessels H.J.C.T."/>
            <person name="Speth D.R."/>
            <person name="Garcia-Heredia I."/>
            <person name="Kartal B."/>
        </authorList>
    </citation>
    <scope>NUCLEOTIDE SEQUENCE</scope>
    <source>
        <strain evidence="2">MAG1</strain>
    </source>
</reference>
<dbReference type="Gene3D" id="3.50.50.60">
    <property type="entry name" value="FAD/NAD(P)-binding domain"/>
    <property type="match status" value="1"/>
</dbReference>
<sequence length="424" mass="45991">MAGRVAAQVAIIGAGYAGMTAAVELADAGIVVEVFEASRTLGGRARAVEIEGVTVDNGAHILVGAYRETLRLMRKVGVPEAALQRHPLHLEYPGEFRLRAPGIPVPAPLHLAWALLAARGLSWPEKLAAIRFMHRLEKRCFRLDVDMTVADLLAAHRQPARVSRHLWEPLCVAALNTPIEEASAQVFLNVLRDSLAADRAASDLLLPATDFSSLFSEPAARFIEARGGRVHRGARIAAILRQDDAWMLDGHGPYERIIIGVAPQHLNKLIAGLPELAPIAAQVARFAWQPIATRYLAYPETVRLPFAMVGTSEGWLFDRGRTHGRRGLISAVISASWEDTPASAIHREIARIVPNPPLPRWTRMICEKRATFACTPGLQRPTTATALPGLWLAGDYVAGDYPATIEGAVRSGVAAARALIAERN</sequence>
<dbReference type="InterPro" id="IPR050464">
    <property type="entry name" value="Zeta_carotene_desat/Oxidored"/>
</dbReference>
<dbReference type="NCBIfam" id="TIGR03467">
    <property type="entry name" value="HpnE"/>
    <property type="match status" value="1"/>
</dbReference>
<dbReference type="KEGG" id="npv:OHM77_03525"/>
<proteinExistence type="predicted"/>
<dbReference type="Proteomes" id="UP001234916">
    <property type="component" value="Chromosome"/>
</dbReference>
<keyword evidence="2" id="KW-0560">Oxidoreductase</keyword>
<evidence type="ECO:0000313" key="2">
    <source>
        <dbReference type="EMBL" id="WIM06368.1"/>
    </source>
</evidence>
<name>A0AA49FMS4_9PROT</name>
<feature type="domain" description="Amine oxidase" evidence="1">
    <location>
        <begin position="17"/>
        <end position="420"/>
    </location>
</feature>
<dbReference type="InterPro" id="IPR017830">
    <property type="entry name" value="SQase_HpnE"/>
</dbReference>
<protein>
    <submittedName>
        <fullName evidence="2">Hydroxysqualene dehydroxylase HpnE</fullName>
        <ecNumber evidence="2">1.17.8.1</ecNumber>
    </submittedName>
</protein>